<dbReference type="Pfam" id="PF04773">
    <property type="entry name" value="FecR"/>
    <property type="match status" value="1"/>
</dbReference>
<name>A0ABX2U9Q1_9BURK</name>
<dbReference type="Pfam" id="PF05036">
    <property type="entry name" value="SPOR"/>
    <property type="match status" value="1"/>
</dbReference>
<evidence type="ECO:0000259" key="2">
    <source>
        <dbReference type="PROSITE" id="PS51724"/>
    </source>
</evidence>
<gene>
    <name evidence="3" type="ORF">LPB72_07065</name>
</gene>
<sequence>MATAGLIALFGALSPPAQAATKDAVIEAVQLPAWVERNGQRRAARPGDKLLVNDTAVTAESSRMLLRLPDRSVIKLGEKTEFRIETLAAKQQGFAGPSHTQSALRLITGVFRYATDYTSKALGNTRDISLQMTTATVGIRGTDFWSMTDADHDAVCLFEGSVAVERDSREDILLDKPGAFWVIRTNQPEQAAGQASPDALQKFIAQAELKPGSGVLLQGGRWRTVAALLPSGSAAADLRTRLQTAGYPAEILGKQGHYEVRINDLATELDAQAVLERLKADASLGVTSGRVALAAQ</sequence>
<dbReference type="Gene3D" id="2.60.120.1440">
    <property type="match status" value="1"/>
</dbReference>
<feature type="chain" id="PRO_5045736288" description="SPOR domain-containing protein" evidence="1">
    <location>
        <begin position="20"/>
        <end position="296"/>
    </location>
</feature>
<accession>A0ABX2U9Q1</accession>
<protein>
    <recommendedName>
        <fullName evidence="2">SPOR domain-containing protein</fullName>
    </recommendedName>
</protein>
<dbReference type="InterPro" id="IPR036680">
    <property type="entry name" value="SPOR-like_sf"/>
</dbReference>
<proteinExistence type="predicted"/>
<comment type="caution">
    <text evidence="3">The sequence shown here is derived from an EMBL/GenBank/DDBJ whole genome shotgun (WGS) entry which is preliminary data.</text>
</comment>
<dbReference type="EMBL" id="LVWD01000007">
    <property type="protein sequence ID" value="OAD42664.1"/>
    <property type="molecule type" value="Genomic_DNA"/>
</dbReference>
<evidence type="ECO:0000313" key="4">
    <source>
        <dbReference type="Proteomes" id="UP000185657"/>
    </source>
</evidence>
<dbReference type="PROSITE" id="PS51724">
    <property type="entry name" value="SPOR"/>
    <property type="match status" value="1"/>
</dbReference>
<dbReference type="Gene3D" id="3.30.70.1070">
    <property type="entry name" value="Sporulation related repeat"/>
    <property type="match status" value="1"/>
</dbReference>
<evidence type="ECO:0000256" key="1">
    <source>
        <dbReference type="SAM" id="SignalP"/>
    </source>
</evidence>
<dbReference type="PANTHER" id="PTHR38731:SF1">
    <property type="entry name" value="FECR PROTEIN DOMAIN-CONTAINING PROTEIN"/>
    <property type="match status" value="1"/>
</dbReference>
<evidence type="ECO:0000313" key="3">
    <source>
        <dbReference type="EMBL" id="OAD42664.1"/>
    </source>
</evidence>
<dbReference type="InterPro" id="IPR007730">
    <property type="entry name" value="SPOR-like_dom"/>
</dbReference>
<keyword evidence="1" id="KW-0732">Signal</keyword>
<feature type="signal peptide" evidence="1">
    <location>
        <begin position="1"/>
        <end position="19"/>
    </location>
</feature>
<dbReference type="PANTHER" id="PTHR38731">
    <property type="entry name" value="LIPL45-RELATED LIPOPROTEIN-RELATED"/>
    <property type="match status" value="1"/>
</dbReference>
<reference evidence="3 4" key="1">
    <citation type="submission" date="2016-02" db="EMBL/GenBank/DDBJ databases">
        <title>Draft genome sequence of Hydrogenophaga sp. LPB0072.</title>
        <authorList>
            <person name="Shin S.-K."/>
            <person name="Yi H."/>
        </authorList>
    </citation>
    <scope>NUCLEOTIDE SEQUENCE [LARGE SCALE GENOMIC DNA]</scope>
    <source>
        <strain evidence="3 4">LPB0072</strain>
    </source>
</reference>
<organism evidence="3 4">
    <name type="scientific">Hydrogenophaga crassostreae</name>
    <dbReference type="NCBI Taxonomy" id="1763535"/>
    <lineage>
        <taxon>Bacteria</taxon>
        <taxon>Pseudomonadati</taxon>
        <taxon>Pseudomonadota</taxon>
        <taxon>Betaproteobacteria</taxon>
        <taxon>Burkholderiales</taxon>
        <taxon>Comamonadaceae</taxon>
        <taxon>Hydrogenophaga</taxon>
    </lineage>
</organism>
<dbReference type="Proteomes" id="UP000185657">
    <property type="component" value="Unassembled WGS sequence"/>
</dbReference>
<feature type="domain" description="SPOR" evidence="2">
    <location>
        <begin position="216"/>
        <end position="293"/>
    </location>
</feature>
<keyword evidence="4" id="KW-1185">Reference proteome</keyword>
<dbReference type="InterPro" id="IPR006860">
    <property type="entry name" value="FecR"/>
</dbReference>
<dbReference type="SUPFAM" id="SSF110997">
    <property type="entry name" value="Sporulation related repeat"/>
    <property type="match status" value="1"/>
</dbReference>